<accession>A0ACB9S8F2</accession>
<evidence type="ECO:0000313" key="1">
    <source>
        <dbReference type="EMBL" id="KAI4387507.1"/>
    </source>
</evidence>
<name>A0ACB9S8F2_9MYRT</name>
<proteinExistence type="predicted"/>
<dbReference type="Proteomes" id="UP001057402">
    <property type="component" value="Chromosome 2"/>
</dbReference>
<organism evidence="1 2">
    <name type="scientific">Melastoma candidum</name>
    <dbReference type="NCBI Taxonomy" id="119954"/>
    <lineage>
        <taxon>Eukaryota</taxon>
        <taxon>Viridiplantae</taxon>
        <taxon>Streptophyta</taxon>
        <taxon>Embryophyta</taxon>
        <taxon>Tracheophyta</taxon>
        <taxon>Spermatophyta</taxon>
        <taxon>Magnoliopsida</taxon>
        <taxon>eudicotyledons</taxon>
        <taxon>Gunneridae</taxon>
        <taxon>Pentapetalae</taxon>
        <taxon>rosids</taxon>
        <taxon>malvids</taxon>
        <taxon>Myrtales</taxon>
        <taxon>Melastomataceae</taxon>
        <taxon>Melastomatoideae</taxon>
        <taxon>Melastomateae</taxon>
        <taxon>Melastoma</taxon>
    </lineage>
</organism>
<protein>
    <submittedName>
        <fullName evidence="1">Uncharacterized protein</fullName>
    </submittedName>
</protein>
<comment type="caution">
    <text evidence="1">The sequence shown here is derived from an EMBL/GenBank/DDBJ whole genome shotgun (WGS) entry which is preliminary data.</text>
</comment>
<gene>
    <name evidence="1" type="ORF">MLD38_005335</name>
</gene>
<reference evidence="2" key="1">
    <citation type="journal article" date="2023" name="Front. Plant Sci.">
        <title>Chromosomal-level genome assembly of Melastoma candidum provides insights into trichome evolution.</title>
        <authorList>
            <person name="Zhong Y."/>
            <person name="Wu W."/>
            <person name="Sun C."/>
            <person name="Zou P."/>
            <person name="Liu Y."/>
            <person name="Dai S."/>
            <person name="Zhou R."/>
        </authorList>
    </citation>
    <scope>NUCLEOTIDE SEQUENCE [LARGE SCALE GENOMIC DNA]</scope>
</reference>
<keyword evidence="2" id="KW-1185">Reference proteome</keyword>
<sequence length="194" mass="20977">MTGNGRTVACVLVGRSASSASMMEGAMMIGQPQMLTQQPPPSAGTVAAEKLNAVVVQQLNLESVRIRDVSLSKAVLPHHRRVRRLRPYLRQPQMAGCAGAVIHGEYGAVQYRGRATMQSQNLVPRMQYALSGPNAQRTHTSQILNDQMFNMGAASATGLMPMQQQQQAVSRGAFPTMVPTQTLQPGMGARLKQH</sequence>
<dbReference type="EMBL" id="CM042881">
    <property type="protein sequence ID" value="KAI4387507.1"/>
    <property type="molecule type" value="Genomic_DNA"/>
</dbReference>
<evidence type="ECO:0000313" key="2">
    <source>
        <dbReference type="Proteomes" id="UP001057402"/>
    </source>
</evidence>